<dbReference type="EMBL" id="JAJAQI010000043">
    <property type="protein sequence ID" value="MCB4824450.1"/>
    <property type="molecule type" value="Genomic_DNA"/>
</dbReference>
<evidence type="ECO:0000259" key="6">
    <source>
        <dbReference type="PROSITE" id="PS50830"/>
    </source>
</evidence>
<dbReference type="GO" id="GO:0004519">
    <property type="term" value="F:endonuclease activity"/>
    <property type="evidence" value="ECO:0007669"/>
    <property type="project" value="UniProtKB-KW"/>
</dbReference>
<dbReference type="PANTHER" id="PTHR12302">
    <property type="entry name" value="EBNA2 BINDING PROTEIN P100"/>
    <property type="match status" value="1"/>
</dbReference>
<feature type="region of interest" description="Disordered" evidence="4">
    <location>
        <begin position="153"/>
        <end position="184"/>
    </location>
</feature>
<keyword evidence="2" id="KW-0255">Endonuclease</keyword>
<evidence type="ECO:0000256" key="4">
    <source>
        <dbReference type="SAM" id="MobiDB-lite"/>
    </source>
</evidence>
<dbReference type="GO" id="GO:0016787">
    <property type="term" value="F:hydrolase activity"/>
    <property type="evidence" value="ECO:0007669"/>
    <property type="project" value="UniProtKB-KW"/>
</dbReference>
<evidence type="ECO:0000313" key="7">
    <source>
        <dbReference type="EMBL" id="MCB4824450.1"/>
    </source>
</evidence>
<evidence type="ECO:0000256" key="5">
    <source>
        <dbReference type="SAM" id="SignalP"/>
    </source>
</evidence>
<dbReference type="SUPFAM" id="SSF50199">
    <property type="entry name" value="Staphylococcal nuclease"/>
    <property type="match status" value="1"/>
</dbReference>
<dbReference type="PROSITE" id="PS01123">
    <property type="entry name" value="TNASE_1"/>
    <property type="match status" value="1"/>
</dbReference>
<dbReference type="SMART" id="SM00318">
    <property type="entry name" value="SNc"/>
    <property type="match status" value="1"/>
</dbReference>
<name>A0A9X1IJZ6_9PROT</name>
<dbReference type="PROSITE" id="PS50830">
    <property type="entry name" value="TNASE_3"/>
    <property type="match status" value="1"/>
</dbReference>
<dbReference type="InterPro" id="IPR002071">
    <property type="entry name" value="Thermonucl_AS"/>
</dbReference>
<feature type="chain" id="PRO_5040975531" evidence="5">
    <location>
        <begin position="24"/>
        <end position="184"/>
    </location>
</feature>
<dbReference type="InterPro" id="IPR016071">
    <property type="entry name" value="Staphylococal_nuclease_OB-fold"/>
</dbReference>
<evidence type="ECO:0000256" key="3">
    <source>
        <dbReference type="ARBA" id="ARBA00022801"/>
    </source>
</evidence>
<dbReference type="AlphaFoldDB" id="A0A9X1IJZ6"/>
<dbReference type="PANTHER" id="PTHR12302:SF3">
    <property type="entry name" value="SERINE_THREONINE-PROTEIN KINASE 31"/>
    <property type="match status" value="1"/>
</dbReference>
<dbReference type="Pfam" id="PF00565">
    <property type="entry name" value="SNase"/>
    <property type="match status" value="1"/>
</dbReference>
<accession>A0A9X1IJZ6</accession>
<protein>
    <submittedName>
        <fullName evidence="7">Thermonuclease family protein</fullName>
    </submittedName>
</protein>
<dbReference type="Proteomes" id="UP001139311">
    <property type="component" value="Unassembled WGS sequence"/>
</dbReference>
<evidence type="ECO:0000256" key="1">
    <source>
        <dbReference type="ARBA" id="ARBA00022722"/>
    </source>
</evidence>
<organism evidence="7 8">
    <name type="scientific">Roseicella aerolata</name>
    <dbReference type="NCBI Taxonomy" id="2883479"/>
    <lineage>
        <taxon>Bacteria</taxon>
        <taxon>Pseudomonadati</taxon>
        <taxon>Pseudomonadota</taxon>
        <taxon>Alphaproteobacteria</taxon>
        <taxon>Acetobacterales</taxon>
        <taxon>Roseomonadaceae</taxon>
        <taxon>Roseicella</taxon>
    </lineage>
</organism>
<gene>
    <name evidence="7" type="ORF">LHA35_22215</name>
</gene>
<evidence type="ECO:0000313" key="8">
    <source>
        <dbReference type="Proteomes" id="UP001139311"/>
    </source>
</evidence>
<comment type="caution">
    <text evidence="7">The sequence shown here is derived from an EMBL/GenBank/DDBJ whole genome shotgun (WGS) entry which is preliminary data.</text>
</comment>
<keyword evidence="5" id="KW-0732">Signal</keyword>
<dbReference type="Gene3D" id="2.40.50.90">
    <property type="match status" value="1"/>
</dbReference>
<feature type="compositionally biased region" description="Basic and acidic residues" evidence="4">
    <location>
        <begin position="153"/>
        <end position="169"/>
    </location>
</feature>
<feature type="signal peptide" evidence="5">
    <location>
        <begin position="1"/>
        <end position="23"/>
    </location>
</feature>
<keyword evidence="8" id="KW-1185">Reference proteome</keyword>
<dbReference type="GO" id="GO:0003676">
    <property type="term" value="F:nucleic acid binding"/>
    <property type="evidence" value="ECO:0007669"/>
    <property type="project" value="InterPro"/>
</dbReference>
<sequence>MPPFLRGSLLGLAGLLLATALSAEELKGRVVGITDGDTLTLLTRDLQQKKVRLADIDTPERGQPYGRKARQALADLAYRKQVAVIVEDTDRYGRAIGQVYAGERKLNLDMVRRGAAWVDRRYTDDPALVRAQAEARAAKRGLWALPEADRTPPWEWRRQPAAERRREASPPRQRRPPARVPAPG</sequence>
<keyword evidence="1" id="KW-0540">Nuclease</keyword>
<dbReference type="InterPro" id="IPR035437">
    <property type="entry name" value="SNase_OB-fold_sf"/>
</dbReference>
<proteinExistence type="predicted"/>
<keyword evidence="3" id="KW-0378">Hydrolase</keyword>
<evidence type="ECO:0000256" key="2">
    <source>
        <dbReference type="ARBA" id="ARBA00022759"/>
    </source>
</evidence>
<dbReference type="RefSeq" id="WP_226612154.1">
    <property type="nucleotide sequence ID" value="NZ_JAJAQI010000043.1"/>
</dbReference>
<reference evidence="7" key="1">
    <citation type="submission" date="2021-10" db="EMBL/GenBank/DDBJ databases">
        <title>Roseicella aerolatum sp. nov., isolated from aerosols of e-waste dismantling site.</title>
        <authorList>
            <person name="Qin T."/>
        </authorList>
    </citation>
    <scope>NUCLEOTIDE SEQUENCE</scope>
    <source>
        <strain evidence="7">GB24</strain>
    </source>
</reference>
<feature type="domain" description="TNase-like" evidence="6">
    <location>
        <begin position="24"/>
        <end position="145"/>
    </location>
</feature>